<feature type="domain" description="Integrase zinc-binding" evidence="20">
    <location>
        <begin position="3105"/>
        <end position="3162"/>
    </location>
</feature>
<dbReference type="InterPro" id="IPR041373">
    <property type="entry name" value="RT_RNaseH"/>
</dbReference>
<dbReference type="InterPro" id="IPR043128">
    <property type="entry name" value="Rev_trsase/Diguanyl_cyclase"/>
</dbReference>
<name>A0AA38WRM1_9ASTR</name>
<evidence type="ECO:0000256" key="8">
    <source>
        <dbReference type="ARBA" id="ARBA00022729"/>
    </source>
</evidence>
<dbReference type="InterPro" id="IPR051850">
    <property type="entry name" value="Polysacch_Lyase_4"/>
</dbReference>
<dbReference type="InterPro" id="IPR008979">
    <property type="entry name" value="Galactose-bd-like_sf"/>
</dbReference>
<proteinExistence type="inferred from homology"/>
<feature type="domain" description="Rhamnogalacturonan lyase" evidence="18">
    <location>
        <begin position="934"/>
        <end position="1005"/>
    </location>
</feature>
<dbReference type="InterPro" id="IPR029413">
    <property type="entry name" value="RG-lyase_II"/>
</dbReference>
<protein>
    <recommendedName>
        <fullName evidence="23">Rhamnogalacturonan endolyase</fullName>
    </recommendedName>
</protein>
<feature type="region of interest" description="Disordered" evidence="13">
    <location>
        <begin position="1995"/>
        <end position="2073"/>
    </location>
</feature>
<dbReference type="InterPro" id="IPR011013">
    <property type="entry name" value="Gal_mutarotase_sf_dom"/>
</dbReference>
<dbReference type="GO" id="GO:0003964">
    <property type="term" value="F:RNA-directed DNA polymerase activity"/>
    <property type="evidence" value="ECO:0007669"/>
    <property type="project" value="UniProtKB-KW"/>
</dbReference>
<keyword evidence="10" id="KW-0378">Hydrolase</keyword>
<dbReference type="Gene3D" id="3.30.70.270">
    <property type="match status" value="2"/>
</dbReference>
<dbReference type="FunFam" id="1.10.340.70:FF:000001">
    <property type="entry name" value="Retrovirus-related Pol polyprotein from transposon gypsy-like Protein"/>
    <property type="match status" value="1"/>
</dbReference>
<dbReference type="PANTHER" id="PTHR32018">
    <property type="entry name" value="RHAMNOGALACTURONATE LYASE FAMILY PROTEIN"/>
    <property type="match status" value="1"/>
</dbReference>
<keyword evidence="8 14" id="KW-0732">Signal</keyword>
<evidence type="ECO:0000256" key="3">
    <source>
        <dbReference type="ARBA" id="ARBA00010418"/>
    </source>
</evidence>
<evidence type="ECO:0000256" key="14">
    <source>
        <dbReference type="SAM" id="SignalP"/>
    </source>
</evidence>
<feature type="region of interest" description="Disordered" evidence="13">
    <location>
        <begin position="2150"/>
        <end position="2208"/>
    </location>
</feature>
<keyword evidence="6" id="KW-0548">Nucleotidyltransferase</keyword>
<dbReference type="InterPro" id="IPR010325">
    <property type="entry name" value="Rhamnogal_lyase"/>
</dbReference>
<organism evidence="21 22">
    <name type="scientific">Centaurea solstitialis</name>
    <name type="common">yellow star-thistle</name>
    <dbReference type="NCBI Taxonomy" id="347529"/>
    <lineage>
        <taxon>Eukaryota</taxon>
        <taxon>Viridiplantae</taxon>
        <taxon>Streptophyta</taxon>
        <taxon>Embryophyta</taxon>
        <taxon>Tracheophyta</taxon>
        <taxon>Spermatophyta</taxon>
        <taxon>Magnoliopsida</taxon>
        <taxon>eudicotyledons</taxon>
        <taxon>Gunneridae</taxon>
        <taxon>Pentapetalae</taxon>
        <taxon>asterids</taxon>
        <taxon>campanulids</taxon>
        <taxon>Asterales</taxon>
        <taxon>Asteraceae</taxon>
        <taxon>Carduoideae</taxon>
        <taxon>Cardueae</taxon>
        <taxon>Centaureinae</taxon>
        <taxon>Centaurea</taxon>
    </lineage>
</organism>
<keyword evidence="5" id="KW-0808">Transferase</keyword>
<gene>
    <name evidence="21" type="ORF">OSB04_005744</name>
</gene>
<dbReference type="Gene3D" id="3.10.10.10">
    <property type="entry name" value="HIV Type 1 Reverse Transcriptase, subunit A, domain 1"/>
    <property type="match status" value="1"/>
</dbReference>
<evidence type="ECO:0000256" key="1">
    <source>
        <dbReference type="ARBA" id="ARBA00001324"/>
    </source>
</evidence>
<evidence type="ECO:0000256" key="6">
    <source>
        <dbReference type="ARBA" id="ARBA00022695"/>
    </source>
</evidence>
<dbReference type="Pfam" id="PF17921">
    <property type="entry name" value="Integrase_H2C2"/>
    <property type="match status" value="1"/>
</dbReference>
<evidence type="ECO:0000259" key="17">
    <source>
        <dbReference type="Pfam" id="PF14683"/>
    </source>
</evidence>
<dbReference type="SUPFAM" id="SSF49452">
    <property type="entry name" value="Starch-binding domain-like"/>
    <property type="match status" value="2"/>
</dbReference>
<comment type="catalytic activity">
    <reaction evidence="1">
        <text>Endotype eliminative cleavage of L-alpha-rhamnopyranosyl-(1-&gt;4)-alpha-D-galactopyranosyluronic acid bonds of rhamnogalacturonan I domains in ramified hairy regions of pectin leaving L-rhamnopyranose at the reducing end and 4-deoxy-4,5-unsaturated D-galactopyranosyluronic acid at the non-reducing end.</text>
        <dbReference type="EC" id="4.2.2.23"/>
    </reaction>
</comment>
<evidence type="ECO:0000259" key="15">
    <source>
        <dbReference type="Pfam" id="PF00078"/>
    </source>
</evidence>
<feature type="compositionally biased region" description="Acidic residues" evidence="13">
    <location>
        <begin position="2164"/>
        <end position="2181"/>
    </location>
</feature>
<dbReference type="CDD" id="cd10316">
    <property type="entry name" value="RGL4_M"/>
    <property type="match status" value="2"/>
</dbReference>
<feature type="domain" description="Reverse transcriptase RNase H-like" evidence="19">
    <location>
        <begin position="2898"/>
        <end position="3001"/>
    </location>
</feature>
<dbReference type="Pfam" id="PF14686">
    <property type="entry name" value="fn3_3"/>
    <property type="match status" value="2"/>
</dbReference>
<keyword evidence="11" id="KW-0695">RNA-directed DNA polymerase</keyword>
<dbReference type="CDD" id="cd10320">
    <property type="entry name" value="RGL4_N"/>
    <property type="match status" value="2"/>
</dbReference>
<evidence type="ECO:0000259" key="18">
    <source>
        <dbReference type="Pfam" id="PF14686"/>
    </source>
</evidence>
<dbReference type="CDD" id="cd01647">
    <property type="entry name" value="RT_LTR"/>
    <property type="match status" value="1"/>
</dbReference>
<dbReference type="CDD" id="cd09274">
    <property type="entry name" value="RNase_HI_RT_Ty3"/>
    <property type="match status" value="1"/>
</dbReference>
<sequence length="3181" mass="361466">MYPRLLLLSALSFCIFSPDKLCLTRAQRSSMAAEAVGVVLNNGIIEITISNPEGHLTGIQYNGIDNLLEVMNDEPNRGYWDVVWSPPGSIGTKGVLERLAGTACEVIVETEEQVELSFSRTWDSSVEGKLVPLKIDKRFHYMAMSDDRQRDMPLPDDRLPGRGEQLAYPEAILLVNPIEPEFKDEVDDKYQYACELKDLRVHGWICNDPPVGFWQITPSNEFRVGGPIKPELNSHVGPTTLAVFASAHYGGSDLVIKFGEGESWKKVFGPIFLYLNTIVNEEDPRTLWDDAKNQMSIEVKRWPYDFPASNDFQSVDQRGVVSGRLLVQDRFITGDDCIPAKGAYVGLAPPGDVGSWQRECKKYQFWVEADEMGYFTIPNIITGEYNLYAWVPGFIGDYRDSLIINVTSSVNIDMGDLVYDPPRHGETLWEIGFPDRSAAEFFIPDPNPKYVNKVLLGEPNRFRQYGLWDRYSELYPDGDLIYTIGESNYTKDLFFAHVLRKIDNDTYIQTTWTIKFVLCNINESDTYVLRLALASAHQSDLQVRINDLNGEPLFSTGKIGGDNAIARHGIHGLYWLFSIEIPGVYLYSYGENFIYLTQAKNQSRFQGVMYDYIRLEEELWVTRAQGSSMDAKEGVHLSFQGNYVLISNGIVEITLSKPQGHVTGIRYNGVENLLDVMNNETNRGYWDVVWSHTGATGTEGTMERLEGTHCDVIVQTKEQVELSFWRTWTYSINGKLVPLKIDKRYIVLSGSSGFYTYAILEHLPGWPSFNLDYTRLAFKLREDKFHYMAVSDDRKRYMPSYVDRTPKRSKRLDYPEAVLLVNPIEPQFKGEVDDKYQYTCELKDLGVHGWISKDPPVGFWHITPSNEFKVGGPTKQELTSHVGPITQTMSAEVKKWPYHFPASKHFQYSSQRGTVTGTLLVLDRFITGGRSIPAKGAYVGLAAPGDVGSWQRENKKYQFWTETNENGYFSIPNIIAGEYNLYAWVPGFIGDFRNSKIINITPRVNINLGVLLYEPPRDGPTLWEIGIPDRTAAEFFIPDPNPKYLNKFLLNYGPNRFRQYGLWDRYSDFNPYHDLVYTVGQSNYTKGFFFAHVLRRTNIGVYARTTWTIRFSNYNFNKSETYVLRLALASAHEANIQVRVNDLHKLPLFSTGIIGGDNAIARHGIHGLYWLFNIEISGTKLYSGGMNSIYLTQANNDSHFQGVMYDYIRLEARQTRHDTLLQMNFGQKWRRWIQGCLSSATVSVLINGSPSKEFHMGKGLRQGDPLALFLFIITVEALNVALKTAIDIGAFHGVKLPNSGPNIAILQYADDALFLGEWSCSNLSNLIRILRCFFLSSGLEINLSKSVLLGIGVDEAIVNFTARLVLVKSVLGSLGMYFFSLLRAPTLIINKLEIIRLNFFWGNKDGSRKIPWISWNLVRADKEKGGLGVGSLKSANLALLSKWWWRFKTEHNSLWKQTIQSLHGINGGLNKASPKGKFPGIWNNIMAIRKDFEKRMLACNKILKELLVWWGFEESHASRGIPYLDWVDSSLPQGDNGKAFMGVFFTFIWALWHHRNGRVFDNPQHRNEGLLFSHLQVIGTGFGSEKTRKEKKIEGIRKKGLGIRILINEECSDTEVDQRSLYPDESSGWLQSGYEEWKRSQKEIEKRREKGETQCKRRLSRGQGNNPAGYTMRAGCRRCMRLRSAGDKDLEPFDPEIERTVRRLRAAARKNKPDPMGDRVPMRNLANPTGADIRVGIQAPTLDATVNFEVKHGTIQLVQQNQFGGSPSEDPHGHLRNFEKVCNTFKMRDVSDDAIQLRLFPFSLRGRAATWEESIPSGTYRTWATMSEAFLQKFFPPGRTAQLMAEITHFSQWPLETFYEAWERYKDMIKKCPHHGLSNWVIIQTFFGGLHPQFKNDITAAAEGCLMDKTYDEAVELIENLAEHSYSTPRDDVRKVAQVQGSDELKEIKAQLAALTNQLKAISIQPVQQVEAGTPDYFPAQGDLPPIEQVQFLQNRNRPRNDPFSNTYNEGWRNHPNLQYGNGQREPMGQQRQQHSGNNANGSSNQQSNNVYRPPGYHQRRNEEGQSSEKKPGLEDMMMKFMAKMEGTVDGFASTVGEVKNATTQNTASIQMLERQVGQIAEVLQARTPGQFPSQTERKSREDVNSISLRNGKVVNPDPTREVEVDEGANEPEVEEVEVQQEEPVKKGASGTKETRSEPEIAVKAASKPTKTQFVPKVPYPNRLKAHKDDLQFSKFLEVFKKLHINIPFADALAQMPSYAKFMKDIISNKRKIEEQATVALTEECSAIIQNKLPQKLKDPGIFTIPVHIGNSDFGRALCDLGASINLMPLTLFRKLGLGEVQSTNITLQLADRSIKYPYGVIEDVLVKVDRFYFPVDFVVLDMEEDRHIPLILGRPFLATGRALIDVEGGKLTLRVGDESAVFNVFKAARNQGGRDFCYRVDILDHVLQDDYAHARDVDKLEDALTNLKSESDDEIVMQLNALPVFKGPKRPIIEDLGAPLPKSQPSSKVSPKLDLKPLPCHLKYAFLGENETLPVIISALLSVEEKEKLLRVLRAHQSAIGWTIADLKGLSPTFCTHRINMDEGHRPVVQPQRRLNPIMKEVVRKEVLKLLDAGIIYPIADSSWVSPVQVVPKKGGITVVKNDANELIPSRTVTGWRVCIDYRRLNDATCKDHFPLPFIDQMLERLAARAYYCFLDGYSGYNQIPIAPEDQQKTTFTCPYGTFAYRRMPFGLCNAPTTFQRCMLAIFSDMVERTMEVFMDDFSVYGDSYDECLRNLEAVLQRCEDTSLVLNWEKCHFMVTEGIVLGHKVSEEGIEVDQAKVDIIRNLPYPTSVKGVRSFLGHAGFYRRFIKDFSKITKPLCSLLLKDAKFDFTHECEFAFDRLKSELTSAPILTAPDWSLPFTLMCDASDSAVGAVLGQKKNNRMHVIYYASKTLDEAQVNYATTEKELLAVVFACEKFRSYLVGAKVIVYTDHSALKYLMAKKDAKPRLIRWILLLQEFDIEIRDKKGSENTVADHLSRLEDDGRHPTDETVINESFPDEQLFGVNASDPWYADMVNFLVSSVIPHNFNSHQKKKFISDANHYFWDEPCLYKRCADGMVRKCVPDEEKDDVLKHCHNLECGGHFSANRTVAKVLQSGFFWKSMFKDAREFIERCDRCQRVGNITKRDEMPMKIFMRLLC</sequence>
<dbReference type="CDD" id="cd10317">
    <property type="entry name" value="RGL4_C"/>
    <property type="match status" value="2"/>
</dbReference>
<comment type="caution">
    <text evidence="21">The sequence shown here is derived from an EMBL/GenBank/DDBJ whole genome shotgun (WGS) entry which is preliminary data.</text>
</comment>
<feature type="region of interest" description="Disordered" evidence="13">
    <location>
        <begin position="1645"/>
        <end position="1669"/>
    </location>
</feature>
<dbReference type="GO" id="GO:0030246">
    <property type="term" value="F:carbohydrate binding"/>
    <property type="evidence" value="ECO:0007669"/>
    <property type="project" value="InterPro"/>
</dbReference>
<feature type="domain" description="Reverse transcriptase" evidence="15">
    <location>
        <begin position="2654"/>
        <end position="2809"/>
    </location>
</feature>
<dbReference type="InterPro" id="IPR021109">
    <property type="entry name" value="Peptidase_aspartic_dom_sf"/>
</dbReference>
<evidence type="ECO:0000256" key="4">
    <source>
        <dbReference type="ARBA" id="ARBA00022525"/>
    </source>
</evidence>
<keyword evidence="4" id="KW-0964">Secreted</keyword>
<keyword evidence="22" id="KW-1185">Reference proteome</keyword>
<dbReference type="InterPro" id="IPR041588">
    <property type="entry name" value="Integrase_H2C2"/>
</dbReference>
<evidence type="ECO:0000313" key="21">
    <source>
        <dbReference type="EMBL" id="KAJ9560584.1"/>
    </source>
</evidence>
<dbReference type="CDD" id="cd00303">
    <property type="entry name" value="retropepsin_like"/>
    <property type="match status" value="1"/>
</dbReference>
<dbReference type="Gene3D" id="1.10.340.70">
    <property type="match status" value="1"/>
</dbReference>
<dbReference type="Pfam" id="PF00078">
    <property type="entry name" value="RVT_1"/>
    <property type="match status" value="2"/>
</dbReference>
<keyword evidence="12" id="KW-0456">Lyase</keyword>
<dbReference type="Pfam" id="PF03732">
    <property type="entry name" value="Retrotrans_gag"/>
    <property type="match status" value="1"/>
</dbReference>
<dbReference type="Proteomes" id="UP001172457">
    <property type="component" value="Chromosome 2"/>
</dbReference>
<reference evidence="21" key="1">
    <citation type="submission" date="2023-03" db="EMBL/GenBank/DDBJ databases">
        <title>Chromosome-scale reference genome and RAD-based genetic map of yellow starthistle (Centaurea solstitialis) reveal putative structural variation and QTLs associated with invader traits.</title>
        <authorList>
            <person name="Reatini B."/>
            <person name="Cang F.A."/>
            <person name="Jiang Q."/>
            <person name="Mckibben M.T.W."/>
            <person name="Barker M.S."/>
            <person name="Rieseberg L.H."/>
            <person name="Dlugosch K.M."/>
        </authorList>
    </citation>
    <scope>NUCLEOTIDE SEQUENCE</scope>
    <source>
        <strain evidence="21">CAN-66</strain>
        <tissue evidence="21">Leaf</tissue>
    </source>
</reference>
<feature type="signal peptide" evidence="14">
    <location>
        <begin position="1"/>
        <end position="26"/>
    </location>
</feature>
<evidence type="ECO:0000259" key="19">
    <source>
        <dbReference type="Pfam" id="PF17917"/>
    </source>
</evidence>
<dbReference type="FunFam" id="2.60.40.1120:FF:000033">
    <property type="entry name" value="Rhamnogalacturonate lyase B"/>
    <property type="match status" value="2"/>
</dbReference>
<feature type="chain" id="PRO_5041396051" description="Rhamnogalacturonan endolyase" evidence="14">
    <location>
        <begin position="27"/>
        <end position="3181"/>
    </location>
</feature>
<dbReference type="InterPro" id="IPR013784">
    <property type="entry name" value="Carb-bd-like_fold"/>
</dbReference>
<feature type="compositionally biased region" description="Basic and acidic residues" evidence="13">
    <location>
        <begin position="1645"/>
        <end position="1655"/>
    </location>
</feature>
<accession>A0AA38WRM1</accession>
<dbReference type="EMBL" id="JARYMX010000002">
    <property type="protein sequence ID" value="KAJ9560584.1"/>
    <property type="molecule type" value="Genomic_DNA"/>
</dbReference>
<dbReference type="Pfam" id="PF06045">
    <property type="entry name" value="Rhamnogal_lyase"/>
    <property type="match status" value="2"/>
</dbReference>
<dbReference type="InterPro" id="IPR005162">
    <property type="entry name" value="Retrotrans_gag_dom"/>
</dbReference>
<dbReference type="Gene3D" id="2.40.70.10">
    <property type="entry name" value="Acid Proteases"/>
    <property type="match status" value="1"/>
</dbReference>
<dbReference type="GO" id="GO:0004519">
    <property type="term" value="F:endonuclease activity"/>
    <property type="evidence" value="ECO:0007669"/>
    <property type="project" value="UniProtKB-KW"/>
</dbReference>
<dbReference type="GO" id="GO:0005975">
    <property type="term" value="P:carbohydrate metabolic process"/>
    <property type="evidence" value="ECO:0007669"/>
    <property type="project" value="InterPro"/>
</dbReference>
<feature type="domain" description="Rhamnogalacturonan lyase" evidence="17">
    <location>
        <begin position="427"/>
        <end position="615"/>
    </location>
</feature>
<evidence type="ECO:0000313" key="22">
    <source>
        <dbReference type="Proteomes" id="UP001172457"/>
    </source>
</evidence>
<dbReference type="Gene3D" id="2.60.40.1120">
    <property type="entry name" value="Carboxypeptidase-like, regulatory domain"/>
    <property type="match status" value="1"/>
</dbReference>
<dbReference type="InterPro" id="IPR000477">
    <property type="entry name" value="RT_dom"/>
</dbReference>
<feature type="compositionally biased region" description="Low complexity" evidence="13">
    <location>
        <begin position="2033"/>
        <end position="2050"/>
    </location>
</feature>
<evidence type="ECO:0000256" key="2">
    <source>
        <dbReference type="ARBA" id="ARBA00004613"/>
    </source>
</evidence>
<evidence type="ECO:0000256" key="7">
    <source>
        <dbReference type="ARBA" id="ARBA00022722"/>
    </source>
</evidence>
<dbReference type="Gene3D" id="2.60.120.260">
    <property type="entry name" value="Galactose-binding domain-like"/>
    <property type="match status" value="2"/>
</dbReference>
<dbReference type="GO" id="GO:0102210">
    <property type="term" value="F:rhamnogalacturonan endolyase activity"/>
    <property type="evidence" value="ECO:0007669"/>
    <property type="project" value="UniProtKB-EC"/>
</dbReference>
<evidence type="ECO:0000256" key="12">
    <source>
        <dbReference type="ARBA" id="ARBA00023239"/>
    </source>
</evidence>
<dbReference type="InterPro" id="IPR043502">
    <property type="entry name" value="DNA/RNA_pol_sf"/>
</dbReference>
<evidence type="ECO:0000256" key="9">
    <source>
        <dbReference type="ARBA" id="ARBA00022759"/>
    </source>
</evidence>
<dbReference type="SUPFAM" id="SSF56672">
    <property type="entry name" value="DNA/RNA polymerases"/>
    <property type="match status" value="1"/>
</dbReference>
<feature type="domain" description="Rhamnogalacturonan lyase" evidence="17">
    <location>
        <begin position="1021"/>
        <end position="1210"/>
    </location>
</feature>
<evidence type="ECO:0000256" key="11">
    <source>
        <dbReference type="ARBA" id="ARBA00022918"/>
    </source>
</evidence>
<dbReference type="GO" id="GO:0016787">
    <property type="term" value="F:hydrolase activity"/>
    <property type="evidence" value="ECO:0007669"/>
    <property type="project" value="UniProtKB-KW"/>
</dbReference>
<comment type="similarity">
    <text evidence="3">Belongs to the polysaccharide lyase 4 family.</text>
</comment>
<dbReference type="FunFam" id="3.10.20.370:FF:000001">
    <property type="entry name" value="Retrovirus-related Pol polyprotein from transposon 17.6-like protein"/>
    <property type="match status" value="1"/>
</dbReference>
<feature type="compositionally biased region" description="Basic and acidic residues" evidence="13">
    <location>
        <begin position="2060"/>
        <end position="2073"/>
    </location>
</feature>
<evidence type="ECO:0000259" key="20">
    <source>
        <dbReference type="Pfam" id="PF17921"/>
    </source>
</evidence>
<dbReference type="Gene3D" id="2.70.98.10">
    <property type="match status" value="1"/>
</dbReference>
<evidence type="ECO:0000256" key="5">
    <source>
        <dbReference type="ARBA" id="ARBA00022679"/>
    </source>
</evidence>
<keyword evidence="9" id="KW-0255">Endonuclease</keyword>
<feature type="domain" description="Rhamnogalacturonan lyase" evidence="18">
    <location>
        <begin position="340"/>
        <end position="408"/>
    </location>
</feature>
<feature type="domain" description="Reverse transcriptase" evidence="15">
    <location>
        <begin position="1219"/>
        <end position="1349"/>
    </location>
</feature>
<dbReference type="Pfam" id="PF14683">
    <property type="entry name" value="CBM-like"/>
    <property type="match status" value="2"/>
</dbReference>
<evidence type="ECO:0000259" key="16">
    <source>
        <dbReference type="Pfam" id="PF03732"/>
    </source>
</evidence>
<dbReference type="FunFam" id="3.30.70.270:FF:000020">
    <property type="entry name" value="Transposon Tf2-6 polyprotein-like Protein"/>
    <property type="match status" value="1"/>
</dbReference>
<dbReference type="Pfam" id="PF17917">
    <property type="entry name" value="RT_RNaseH"/>
    <property type="match status" value="1"/>
</dbReference>
<dbReference type="PANTHER" id="PTHR32018:SF41">
    <property type="entry name" value="RHAMNOGALACTURONAN ENDOLYASE"/>
    <property type="match status" value="1"/>
</dbReference>
<keyword evidence="7" id="KW-0540">Nuclease</keyword>
<evidence type="ECO:0008006" key="23">
    <source>
        <dbReference type="Google" id="ProtNLM"/>
    </source>
</evidence>
<dbReference type="SUPFAM" id="SSF74650">
    <property type="entry name" value="Galactose mutarotase-like"/>
    <property type="match status" value="1"/>
</dbReference>
<evidence type="ECO:0000256" key="13">
    <source>
        <dbReference type="SAM" id="MobiDB-lite"/>
    </source>
</evidence>
<dbReference type="GO" id="GO:0005576">
    <property type="term" value="C:extracellular region"/>
    <property type="evidence" value="ECO:0007669"/>
    <property type="project" value="UniProtKB-SubCell"/>
</dbReference>
<evidence type="ECO:0000256" key="10">
    <source>
        <dbReference type="ARBA" id="ARBA00022801"/>
    </source>
</evidence>
<dbReference type="SUPFAM" id="SSF49785">
    <property type="entry name" value="Galactose-binding domain-like"/>
    <property type="match status" value="2"/>
</dbReference>
<comment type="subcellular location">
    <subcellularLocation>
        <location evidence="2">Secreted</location>
    </subcellularLocation>
</comment>
<feature type="domain" description="Retrotransposon gag" evidence="16">
    <location>
        <begin position="1798"/>
        <end position="1891"/>
    </location>
</feature>
<dbReference type="InterPro" id="IPR014718">
    <property type="entry name" value="GH-type_carb-bd"/>
</dbReference>
<dbReference type="InterPro" id="IPR029411">
    <property type="entry name" value="RG-lyase_III"/>
</dbReference>